<evidence type="ECO:0000313" key="1">
    <source>
        <dbReference type="EMBL" id="GME90960.1"/>
    </source>
</evidence>
<dbReference type="Proteomes" id="UP001165101">
    <property type="component" value="Unassembled WGS sequence"/>
</dbReference>
<keyword evidence="2" id="KW-1185">Reference proteome</keyword>
<gene>
    <name evidence="1" type="ORF">Cboi01_000208700</name>
</gene>
<proteinExistence type="predicted"/>
<evidence type="ECO:0000313" key="2">
    <source>
        <dbReference type="Proteomes" id="UP001165101"/>
    </source>
</evidence>
<reference evidence="1" key="1">
    <citation type="submission" date="2023-04" db="EMBL/GenBank/DDBJ databases">
        <title>Candida boidinii NBRC 1967.</title>
        <authorList>
            <person name="Ichikawa N."/>
            <person name="Sato H."/>
            <person name="Tonouchi N."/>
        </authorList>
    </citation>
    <scope>NUCLEOTIDE SEQUENCE</scope>
    <source>
        <strain evidence="1">NBRC 1967</strain>
    </source>
</reference>
<sequence>MSGIKRSNSDENIDINNNNNKITDNKNINIDNNNANNKKILKKFKKSNEPLDTLSEYGQLTQDDVIFFQKEAIYRLLNQFRYKNKILNNQLKLVSSNFSKSCKIISVLNTWWLQIIENFENLKDINLDQFNNELKDKILLNFNILDKDKEEFNDEILKSLKLKRNLLIDQLLPVFLNSNNNSLSNNESKLIILEESIADLNSLKLQLEFENKSLKNQVESLNLELDNLIKLNDRSNSKTLKRIRASELTSDDQSNDTNNNTNAESNNNNNNINSTTTTTTTTIDSNSQPSTSSVKLESSETSLSSSSNSTTTTTNTIEIEDLKLKINELESKNSNLTDNLEKNEIQIKSLDNEILNLKNKLLNLSDIDLSKSLIYQNLLSQNSTLTTELNESKYESKKLKESLNNLESNLTFNQQELENKLKQELLNSNNYIEKLESDLNRIRSDRDELNSRLSILKNEKGKSELIEEFKKLNSIYEKKLLDSENNLKINLNNDKLEILQIIN</sequence>
<comment type="caution">
    <text evidence="1">The sequence shown here is derived from an EMBL/GenBank/DDBJ whole genome shotgun (WGS) entry which is preliminary data.</text>
</comment>
<accession>A0ACB5TLM2</accession>
<dbReference type="EMBL" id="BSXV01000874">
    <property type="protein sequence ID" value="GME90960.1"/>
    <property type="molecule type" value="Genomic_DNA"/>
</dbReference>
<organism evidence="1 2">
    <name type="scientific">Candida boidinii</name>
    <name type="common">Yeast</name>
    <dbReference type="NCBI Taxonomy" id="5477"/>
    <lineage>
        <taxon>Eukaryota</taxon>
        <taxon>Fungi</taxon>
        <taxon>Dikarya</taxon>
        <taxon>Ascomycota</taxon>
        <taxon>Saccharomycotina</taxon>
        <taxon>Pichiomycetes</taxon>
        <taxon>Pichiales</taxon>
        <taxon>Pichiaceae</taxon>
        <taxon>Ogataea</taxon>
        <taxon>Ogataea/Candida clade</taxon>
    </lineage>
</organism>
<protein>
    <submittedName>
        <fullName evidence="1">Unnamed protein product</fullName>
    </submittedName>
</protein>
<name>A0ACB5TLM2_CANBO</name>